<dbReference type="Pfam" id="PF13091">
    <property type="entry name" value="PLDc_2"/>
    <property type="match status" value="2"/>
</dbReference>
<sequence>MHSAVYATAILCVCLFAGIGSPQTAEPEIVEIYPNPVTPGDSGEFVRITAPEGTNISAYRLADEQASVRLSARPSTTATNRSYLTFSTAANRTQSVTKHNVVSLPERIQLANNGERVQLLRNGTVVDEVRYGRAPEGERYNTTSETWEALGRTDQPIVTQTGEDIEAFVLPDEPARAVHFLSNATERILLAGYTISSDDYIDELIEAHNRGVTVTVLLEASPVGGLSSQSASALDRLTRSGIDVQVISGELARYRYHHPKYAIVDDRALVTTENWKRSGLGGESSRGWGVITDQQHIVTGLAETFQADSSWVDTQSWLNSEKQTVTEEEPADKQFPQQFEAASLPVDRTHLLLAPDNLEATLTETIRNAEESIDIMQVQIGSRGFPLLTTAIDAAKRGVEVRILLSGAWYAEEENRQLKRWLDKQAASKDLSLSVRIAEPDGQFEKIHAKGLIVDGNKTFVGSANWNNNSVRENREVGLLLEGQAVGDYFQTVFESDWSSDEGTDVPVGYILACLVGAIIAVIAGQKIRFEE</sequence>
<keyword evidence="4" id="KW-1133">Transmembrane helix</keyword>
<dbReference type="InterPro" id="IPR001736">
    <property type="entry name" value="PLipase_D/transphosphatidylase"/>
</dbReference>
<dbReference type="PANTHER" id="PTHR43856:SF1">
    <property type="entry name" value="MITOCHONDRIAL CARDIOLIPIN HYDROLASE"/>
    <property type="match status" value="1"/>
</dbReference>
<dbReference type="GO" id="GO:0016787">
    <property type="term" value="F:hydrolase activity"/>
    <property type="evidence" value="ECO:0007669"/>
    <property type="project" value="UniProtKB-KW"/>
</dbReference>
<dbReference type="SMART" id="SM00155">
    <property type="entry name" value="PLDc"/>
    <property type="match status" value="2"/>
</dbReference>
<keyword evidence="4" id="KW-0472">Membrane</keyword>
<feature type="domain" description="PLD phosphodiesterase" evidence="5">
    <location>
        <begin position="253"/>
        <end position="279"/>
    </location>
</feature>
<dbReference type="SUPFAM" id="SSF56024">
    <property type="entry name" value="Phospholipase D/nuclease"/>
    <property type="match status" value="2"/>
</dbReference>
<evidence type="ECO:0000256" key="2">
    <source>
        <dbReference type="ARBA" id="ARBA00022963"/>
    </source>
</evidence>
<dbReference type="InterPro" id="IPR025202">
    <property type="entry name" value="PLD-like_dom"/>
</dbReference>
<keyword evidence="2" id="KW-0442">Lipid degradation</keyword>
<dbReference type="GO" id="GO:0016042">
    <property type="term" value="P:lipid catabolic process"/>
    <property type="evidence" value="ECO:0007669"/>
    <property type="project" value="UniProtKB-KW"/>
</dbReference>
<dbReference type="RefSeq" id="WP_267637306.1">
    <property type="nucleotide sequence ID" value="NZ_JAODIY010000009.1"/>
</dbReference>
<dbReference type="PROSITE" id="PS50035">
    <property type="entry name" value="PLD"/>
    <property type="match status" value="2"/>
</dbReference>
<keyword evidence="3" id="KW-0443">Lipid metabolism</keyword>
<protein>
    <submittedName>
        <fullName evidence="6">Phosphatidylserine/phosphatidylglycerophosphate/ cardiolipin synthase family protein</fullName>
    </submittedName>
</protein>
<name>A0ABD5X8J9_9EURY</name>
<evidence type="ECO:0000256" key="1">
    <source>
        <dbReference type="ARBA" id="ARBA00022801"/>
    </source>
</evidence>
<dbReference type="AlphaFoldDB" id="A0ABD5X8J9"/>
<dbReference type="EMBL" id="JBHSZQ010000047">
    <property type="protein sequence ID" value="MFC7126849.1"/>
    <property type="molecule type" value="Genomic_DNA"/>
</dbReference>
<dbReference type="PANTHER" id="PTHR43856">
    <property type="entry name" value="CARDIOLIPIN HYDROLASE"/>
    <property type="match status" value="1"/>
</dbReference>
<feature type="domain" description="PLD phosphodiesterase" evidence="5">
    <location>
        <begin position="443"/>
        <end position="470"/>
    </location>
</feature>
<gene>
    <name evidence="6" type="ORF">ACFQJ7_12585</name>
</gene>
<evidence type="ECO:0000313" key="7">
    <source>
        <dbReference type="Proteomes" id="UP001596414"/>
    </source>
</evidence>
<reference evidence="6 7" key="1">
    <citation type="journal article" date="2014" name="Int. J. Syst. Evol. Microbiol.">
        <title>Complete genome sequence of Corynebacterium casei LMG S-19264T (=DSM 44701T), isolated from a smear-ripened cheese.</title>
        <authorList>
            <consortium name="US DOE Joint Genome Institute (JGI-PGF)"/>
            <person name="Walter F."/>
            <person name="Albersmeier A."/>
            <person name="Kalinowski J."/>
            <person name="Ruckert C."/>
        </authorList>
    </citation>
    <scope>NUCLEOTIDE SEQUENCE [LARGE SCALE GENOMIC DNA]</scope>
    <source>
        <strain evidence="6 7">CGMCC 4.7215</strain>
    </source>
</reference>
<dbReference type="CDD" id="cd09128">
    <property type="entry name" value="PLDc_unchar1_2"/>
    <property type="match status" value="1"/>
</dbReference>
<evidence type="ECO:0000313" key="6">
    <source>
        <dbReference type="EMBL" id="MFC7126849.1"/>
    </source>
</evidence>
<evidence type="ECO:0000259" key="5">
    <source>
        <dbReference type="PROSITE" id="PS50035"/>
    </source>
</evidence>
<keyword evidence="4" id="KW-0812">Transmembrane</keyword>
<proteinExistence type="predicted"/>
<evidence type="ECO:0000256" key="4">
    <source>
        <dbReference type="SAM" id="Phobius"/>
    </source>
</evidence>
<dbReference type="Proteomes" id="UP001596414">
    <property type="component" value="Unassembled WGS sequence"/>
</dbReference>
<evidence type="ECO:0000256" key="3">
    <source>
        <dbReference type="ARBA" id="ARBA00023098"/>
    </source>
</evidence>
<accession>A0ABD5X8J9</accession>
<comment type="caution">
    <text evidence="6">The sequence shown here is derived from an EMBL/GenBank/DDBJ whole genome shotgun (WGS) entry which is preliminary data.</text>
</comment>
<organism evidence="6 7">
    <name type="scientific">Halovenus rubra</name>
    <dbReference type="NCBI Taxonomy" id="869890"/>
    <lineage>
        <taxon>Archaea</taxon>
        <taxon>Methanobacteriati</taxon>
        <taxon>Methanobacteriota</taxon>
        <taxon>Stenosarchaea group</taxon>
        <taxon>Halobacteria</taxon>
        <taxon>Halobacteriales</taxon>
        <taxon>Haloarculaceae</taxon>
        <taxon>Halovenus</taxon>
    </lineage>
</organism>
<dbReference type="Gene3D" id="3.30.870.10">
    <property type="entry name" value="Endonuclease Chain A"/>
    <property type="match status" value="2"/>
</dbReference>
<dbReference type="InterPro" id="IPR051406">
    <property type="entry name" value="PLD_domain"/>
</dbReference>
<keyword evidence="1" id="KW-0378">Hydrolase</keyword>
<feature type="transmembrane region" description="Helical" evidence="4">
    <location>
        <begin position="508"/>
        <end position="525"/>
    </location>
</feature>